<comment type="caution">
    <text evidence="24">The sequence shown here is derived from an EMBL/GenBank/DDBJ whole genome shotgun (WGS) entry which is preliminary data.</text>
</comment>
<evidence type="ECO:0000256" key="7">
    <source>
        <dbReference type="ARBA" id="ARBA00022517"/>
    </source>
</evidence>
<dbReference type="InterPro" id="IPR017407">
    <property type="entry name" value="Ser/Thr_kinase_Rio1"/>
</dbReference>
<dbReference type="CDD" id="cd05147">
    <property type="entry name" value="RIO1_euk"/>
    <property type="match status" value="1"/>
</dbReference>
<feature type="region of interest" description="Disordered" evidence="22">
    <location>
        <begin position="68"/>
        <end position="89"/>
    </location>
</feature>
<dbReference type="GO" id="GO:0004674">
    <property type="term" value="F:protein serine/threonine kinase activity"/>
    <property type="evidence" value="ECO:0000318"/>
    <property type="project" value="GO_Central"/>
</dbReference>
<dbReference type="InterPro" id="IPR011009">
    <property type="entry name" value="Kinase-like_dom_sf"/>
</dbReference>
<dbReference type="GO" id="GO:0106310">
    <property type="term" value="F:protein serine kinase activity"/>
    <property type="evidence" value="ECO:0007669"/>
    <property type="project" value="RHEA"/>
</dbReference>
<keyword evidence="7" id="KW-0690">Ribosome biogenesis</keyword>
<dbReference type="EC" id="2.7.11.1" evidence="4 18"/>
<organism evidence="24 25">
    <name type="scientific">Zostera marina</name>
    <name type="common">Eelgrass</name>
    <dbReference type="NCBI Taxonomy" id="29655"/>
    <lineage>
        <taxon>Eukaryota</taxon>
        <taxon>Viridiplantae</taxon>
        <taxon>Streptophyta</taxon>
        <taxon>Embryophyta</taxon>
        <taxon>Tracheophyta</taxon>
        <taxon>Spermatophyta</taxon>
        <taxon>Magnoliopsida</taxon>
        <taxon>Liliopsida</taxon>
        <taxon>Zosteraceae</taxon>
        <taxon>Zostera</taxon>
    </lineage>
</organism>
<dbReference type="AlphaFoldDB" id="A0A0K9P5J7"/>
<comment type="similarity">
    <text evidence="3 18">Belongs to the protein kinase superfamily. RIO-type Ser/Thr kinase family.</text>
</comment>
<dbReference type="OMA" id="HPMSLDF"/>
<dbReference type="PANTHER" id="PTHR45723">
    <property type="entry name" value="SERINE/THREONINE-PROTEIN KINASE RIO1"/>
    <property type="match status" value="1"/>
</dbReference>
<feature type="compositionally biased region" description="Polar residues" evidence="22">
    <location>
        <begin position="1"/>
        <end position="31"/>
    </location>
</feature>
<evidence type="ECO:0000256" key="12">
    <source>
        <dbReference type="ARBA" id="ARBA00022777"/>
    </source>
</evidence>
<evidence type="ECO:0000256" key="15">
    <source>
        <dbReference type="ARBA" id="ARBA00022842"/>
    </source>
</evidence>
<evidence type="ECO:0000256" key="6">
    <source>
        <dbReference type="ARBA" id="ARBA00022490"/>
    </source>
</evidence>
<dbReference type="GO" id="GO:0042254">
    <property type="term" value="P:ribosome biogenesis"/>
    <property type="evidence" value="ECO:0007669"/>
    <property type="project" value="UniProtKB-KW"/>
</dbReference>
<dbReference type="Gene3D" id="3.30.200.20">
    <property type="entry name" value="Phosphorylase Kinase, domain 1"/>
    <property type="match status" value="1"/>
</dbReference>
<feature type="binding site" evidence="21">
    <location>
        <position position="333"/>
    </location>
    <ligand>
        <name>Mg(2+)</name>
        <dbReference type="ChEBI" id="CHEBI:18420"/>
    </ligand>
</feature>
<gene>
    <name evidence="24" type="ORF">ZOSMA_379G00180</name>
</gene>
<dbReference type="GO" id="GO:0005737">
    <property type="term" value="C:cytoplasm"/>
    <property type="evidence" value="ECO:0007669"/>
    <property type="project" value="UniProtKB-SubCell"/>
</dbReference>
<dbReference type="Gene3D" id="1.10.510.10">
    <property type="entry name" value="Transferase(Phosphotransferase) domain 1"/>
    <property type="match status" value="1"/>
</dbReference>
<evidence type="ECO:0000256" key="10">
    <source>
        <dbReference type="ARBA" id="ARBA00022723"/>
    </source>
</evidence>
<evidence type="ECO:0000256" key="17">
    <source>
        <dbReference type="ARBA" id="ARBA00048679"/>
    </source>
</evidence>
<accession>A0A0K9P5J7</accession>
<dbReference type="SMART" id="SM00090">
    <property type="entry name" value="RIO"/>
    <property type="match status" value="1"/>
</dbReference>
<name>A0A0K9P5J7_ZOSMR</name>
<proteinExistence type="inferred from homology"/>
<evidence type="ECO:0000256" key="1">
    <source>
        <dbReference type="ARBA" id="ARBA00001946"/>
    </source>
</evidence>
<dbReference type="EMBL" id="LFYR01001172">
    <property type="protein sequence ID" value="KMZ64278.1"/>
    <property type="molecule type" value="Genomic_DNA"/>
</dbReference>
<keyword evidence="10" id="KW-0479">Metal-binding</keyword>
<dbReference type="GO" id="GO:0005524">
    <property type="term" value="F:ATP binding"/>
    <property type="evidence" value="ECO:0007669"/>
    <property type="project" value="UniProtKB-KW"/>
</dbReference>
<evidence type="ECO:0000256" key="18">
    <source>
        <dbReference type="PIRNR" id="PIRNR038147"/>
    </source>
</evidence>
<evidence type="ECO:0000256" key="9">
    <source>
        <dbReference type="ARBA" id="ARBA00022679"/>
    </source>
</evidence>
<comment type="catalytic activity">
    <reaction evidence="16 18">
        <text>L-threonyl-[protein] + ATP = O-phospho-L-threonyl-[protein] + ADP + H(+)</text>
        <dbReference type="Rhea" id="RHEA:46608"/>
        <dbReference type="Rhea" id="RHEA-COMP:11060"/>
        <dbReference type="Rhea" id="RHEA-COMP:11605"/>
        <dbReference type="ChEBI" id="CHEBI:15378"/>
        <dbReference type="ChEBI" id="CHEBI:30013"/>
        <dbReference type="ChEBI" id="CHEBI:30616"/>
        <dbReference type="ChEBI" id="CHEBI:61977"/>
        <dbReference type="ChEBI" id="CHEBI:456216"/>
        <dbReference type="EC" id="2.7.11.1"/>
    </reaction>
</comment>
<keyword evidence="11 18" id="KW-0547">Nucleotide-binding</keyword>
<keyword evidence="8 18" id="KW-0723">Serine/threonine-protein kinase</keyword>
<keyword evidence="9 18" id="KW-0808">Transferase</keyword>
<dbReference type="InterPro" id="IPR018935">
    <property type="entry name" value="RIO_kinase_CS"/>
</dbReference>
<evidence type="ECO:0000256" key="16">
    <source>
        <dbReference type="ARBA" id="ARBA00047899"/>
    </source>
</evidence>
<dbReference type="GO" id="GO:0016787">
    <property type="term" value="F:hydrolase activity"/>
    <property type="evidence" value="ECO:0007669"/>
    <property type="project" value="UniProtKB-KW"/>
</dbReference>
<feature type="binding site" evidence="21">
    <location>
        <position position="321"/>
    </location>
    <ligand>
        <name>Mg(2+)</name>
        <dbReference type="ChEBI" id="CHEBI:18420"/>
    </ligand>
</feature>
<feature type="compositionally biased region" description="Polar residues" evidence="22">
    <location>
        <begin position="474"/>
        <end position="503"/>
    </location>
</feature>
<sequence length="570" mass="65338">MTSLGDSSPFTESTNTVPQENVQKSDVTGENEQFEAEEDEYDNDESWSDDEDVGEALDWLDAKDVSGGGSLSSFSHSESRRPNAHGGLLSRSLQPLANRNQKLYAHISANPLEEWHGRMDNSVVTAIRSCERNMAIGKVWNNDKSDRATVEQAIDPRTRMVLFKMLNRGVFKKINGCISTGKEANVYHATKDDGQELAIKVYKTSVLVFKDRNRYVQGDHRFRFGYCKHNPRQMVKLWAEKEMRNLIRIKASGIRCPTSIVLTRHILVMEFIGKSAWAAPRLKDASLSDDKLHECYMEIITIMRTMYQKCRLVHGDLSEYNILYFEGHLYIIDVSQAVDLDHPLALDLLNEDCLHISDFFKKKGVAVMRVKELLDFVTDLTITDESVYDYLEKIQERVLERENSLTQDDDIESTVFVETIRHLKGCEEDLMRMTLLQHTTSVYKSSSHDVYDKPLEAFVNTRIGSTEQDRVHNESGNPVQDQQVVDSNQLDDIQTFEDNTTNERSSDSKSESDTEYSARFTSKLSPDEIKAARKENKKKVKEEKRESRKKKVSKADKKRTKKLAKAKCTR</sequence>
<feature type="region of interest" description="Disordered" evidence="22">
    <location>
        <begin position="1"/>
        <end position="52"/>
    </location>
</feature>
<feature type="compositionally biased region" description="Basic residues" evidence="22">
    <location>
        <begin position="547"/>
        <end position="570"/>
    </location>
</feature>
<evidence type="ECO:0000313" key="25">
    <source>
        <dbReference type="Proteomes" id="UP000036987"/>
    </source>
</evidence>
<dbReference type="InterPro" id="IPR018934">
    <property type="entry name" value="RIO_dom"/>
</dbReference>
<dbReference type="STRING" id="29655.A0A0K9P5J7"/>
<evidence type="ECO:0000256" key="5">
    <source>
        <dbReference type="ARBA" id="ARBA00016038"/>
    </source>
</evidence>
<evidence type="ECO:0000259" key="23">
    <source>
        <dbReference type="SMART" id="SM00090"/>
    </source>
</evidence>
<evidence type="ECO:0000256" key="13">
    <source>
        <dbReference type="ARBA" id="ARBA00022801"/>
    </source>
</evidence>
<feature type="domain" description="RIO kinase" evidence="23">
    <location>
        <begin position="143"/>
        <end position="379"/>
    </location>
</feature>
<feature type="compositionally biased region" description="Basic and acidic residues" evidence="22">
    <location>
        <begin position="525"/>
        <end position="546"/>
    </location>
</feature>
<evidence type="ECO:0000256" key="8">
    <source>
        <dbReference type="ARBA" id="ARBA00022527"/>
    </source>
</evidence>
<evidence type="ECO:0000256" key="14">
    <source>
        <dbReference type="ARBA" id="ARBA00022840"/>
    </source>
</evidence>
<keyword evidence="13" id="KW-0378">Hydrolase</keyword>
<protein>
    <recommendedName>
        <fullName evidence="5 18">Serine/threonine-protein kinase RIO1</fullName>
        <ecNumber evidence="4 18">2.7.11.1</ecNumber>
    </recommendedName>
</protein>
<evidence type="ECO:0000256" key="3">
    <source>
        <dbReference type="ARBA" id="ARBA00009196"/>
    </source>
</evidence>
<evidence type="ECO:0000256" key="2">
    <source>
        <dbReference type="ARBA" id="ARBA00004496"/>
    </source>
</evidence>
<evidence type="ECO:0000256" key="20">
    <source>
        <dbReference type="PIRSR" id="PIRSR038147-2"/>
    </source>
</evidence>
<dbReference type="Proteomes" id="UP000036987">
    <property type="component" value="Unassembled WGS sequence"/>
</dbReference>
<comment type="subcellular location">
    <subcellularLocation>
        <location evidence="2">Cytoplasm</location>
    </subcellularLocation>
</comment>
<feature type="binding site" evidence="20">
    <location>
        <position position="272"/>
    </location>
    <ligand>
        <name>ATP</name>
        <dbReference type="ChEBI" id="CHEBI:30616"/>
    </ligand>
</feature>
<feature type="binding site" evidence="20">
    <location>
        <position position="200"/>
    </location>
    <ligand>
        <name>ATP</name>
        <dbReference type="ChEBI" id="CHEBI:30616"/>
    </ligand>
</feature>
<comment type="cofactor">
    <cofactor evidence="1 21">
        <name>Mg(2+)</name>
        <dbReference type="ChEBI" id="CHEBI:18420"/>
    </cofactor>
</comment>
<evidence type="ECO:0000256" key="11">
    <source>
        <dbReference type="ARBA" id="ARBA00022741"/>
    </source>
</evidence>
<evidence type="ECO:0000256" key="21">
    <source>
        <dbReference type="PIRSR" id="PIRSR038147-3"/>
    </source>
</evidence>
<dbReference type="GO" id="GO:0046872">
    <property type="term" value="F:metal ion binding"/>
    <property type="evidence" value="ECO:0007669"/>
    <property type="project" value="UniProtKB-KW"/>
</dbReference>
<dbReference type="FunFam" id="3.30.200.20:FF:000148">
    <property type="entry name" value="Serine/threonine-protein kinase RIO1"/>
    <property type="match status" value="1"/>
</dbReference>
<feature type="region of interest" description="Disordered" evidence="22">
    <location>
        <begin position="468"/>
        <end position="570"/>
    </location>
</feature>
<dbReference type="InterPro" id="IPR000687">
    <property type="entry name" value="RIO_kinase"/>
</dbReference>
<evidence type="ECO:0000256" key="19">
    <source>
        <dbReference type="PIRSR" id="PIRSR038147-1"/>
    </source>
</evidence>
<dbReference type="PIRSF" id="PIRSF038147">
    <property type="entry name" value="Ser/Thr_PK_RIO1"/>
    <property type="match status" value="1"/>
</dbReference>
<dbReference type="InterPro" id="IPR051272">
    <property type="entry name" value="RIO-type_Ser/Thr_kinase"/>
</dbReference>
<dbReference type="OrthoDB" id="205248at2759"/>
<feature type="compositionally biased region" description="Acidic residues" evidence="22">
    <location>
        <begin position="32"/>
        <end position="52"/>
    </location>
</feature>
<keyword evidence="15" id="KW-0460">Magnesium</keyword>
<keyword evidence="12 18" id="KW-0418">Kinase</keyword>
<dbReference type="PROSITE" id="PS01245">
    <property type="entry name" value="RIO1"/>
    <property type="match status" value="1"/>
</dbReference>
<dbReference type="Pfam" id="PF01163">
    <property type="entry name" value="RIO1"/>
    <property type="match status" value="1"/>
</dbReference>
<feature type="active site" description="4-aspartylphosphate intermediate" evidence="19">
    <location>
        <position position="333"/>
    </location>
</feature>
<keyword evidence="25" id="KW-1185">Reference proteome</keyword>
<keyword evidence="14 18" id="KW-0067">ATP-binding</keyword>
<evidence type="ECO:0000256" key="4">
    <source>
        <dbReference type="ARBA" id="ARBA00012513"/>
    </source>
</evidence>
<keyword evidence="6" id="KW-0963">Cytoplasm</keyword>
<feature type="active site" description="Proton acceptor" evidence="19">
    <location>
        <position position="316"/>
    </location>
</feature>
<comment type="catalytic activity">
    <reaction evidence="17 18">
        <text>L-seryl-[protein] + ATP = O-phospho-L-seryl-[protein] + ADP + H(+)</text>
        <dbReference type="Rhea" id="RHEA:17989"/>
        <dbReference type="Rhea" id="RHEA-COMP:9863"/>
        <dbReference type="Rhea" id="RHEA-COMP:11604"/>
        <dbReference type="ChEBI" id="CHEBI:15378"/>
        <dbReference type="ChEBI" id="CHEBI:29999"/>
        <dbReference type="ChEBI" id="CHEBI:30616"/>
        <dbReference type="ChEBI" id="CHEBI:83421"/>
        <dbReference type="ChEBI" id="CHEBI:456216"/>
        <dbReference type="EC" id="2.7.11.1"/>
    </reaction>
</comment>
<dbReference type="SUPFAM" id="SSF56112">
    <property type="entry name" value="Protein kinase-like (PK-like)"/>
    <property type="match status" value="1"/>
</dbReference>
<evidence type="ECO:0000256" key="22">
    <source>
        <dbReference type="SAM" id="MobiDB-lite"/>
    </source>
</evidence>
<reference evidence="25" key="1">
    <citation type="journal article" date="2016" name="Nature">
        <title>The genome of the seagrass Zostera marina reveals angiosperm adaptation to the sea.</title>
        <authorList>
            <person name="Olsen J.L."/>
            <person name="Rouze P."/>
            <person name="Verhelst B."/>
            <person name="Lin Y.-C."/>
            <person name="Bayer T."/>
            <person name="Collen J."/>
            <person name="Dattolo E."/>
            <person name="De Paoli E."/>
            <person name="Dittami S."/>
            <person name="Maumus F."/>
            <person name="Michel G."/>
            <person name="Kersting A."/>
            <person name="Lauritano C."/>
            <person name="Lohaus R."/>
            <person name="Toepel M."/>
            <person name="Tonon T."/>
            <person name="Vanneste K."/>
            <person name="Amirebrahimi M."/>
            <person name="Brakel J."/>
            <person name="Bostroem C."/>
            <person name="Chovatia M."/>
            <person name="Grimwood J."/>
            <person name="Jenkins J.W."/>
            <person name="Jueterbock A."/>
            <person name="Mraz A."/>
            <person name="Stam W.T."/>
            <person name="Tice H."/>
            <person name="Bornberg-Bauer E."/>
            <person name="Green P.J."/>
            <person name="Pearson G.A."/>
            <person name="Procaccini G."/>
            <person name="Duarte C.M."/>
            <person name="Schmutz J."/>
            <person name="Reusch T.B.H."/>
            <person name="Van de Peer Y."/>
        </authorList>
    </citation>
    <scope>NUCLEOTIDE SEQUENCE [LARGE SCALE GENOMIC DNA]</scope>
    <source>
        <strain evidence="25">cv. Finnish</strain>
    </source>
</reference>
<evidence type="ECO:0000313" key="24">
    <source>
        <dbReference type="EMBL" id="KMZ64278.1"/>
    </source>
</evidence>